<keyword evidence="2" id="KW-0238">DNA-binding</keyword>
<feature type="region of interest" description="Disordered" evidence="1">
    <location>
        <begin position="120"/>
        <end position="151"/>
    </location>
</feature>
<protein>
    <submittedName>
        <fullName evidence="2">YbaB/EbfC family DNA-binding protein</fullName>
    </submittedName>
</protein>
<evidence type="ECO:0000313" key="3">
    <source>
        <dbReference type="Proteomes" id="UP000503540"/>
    </source>
</evidence>
<dbReference type="GO" id="GO:0003677">
    <property type="term" value="F:DNA binding"/>
    <property type="evidence" value="ECO:0007669"/>
    <property type="project" value="UniProtKB-KW"/>
</dbReference>
<proteinExistence type="predicted"/>
<dbReference type="Gene3D" id="3.30.1310.10">
    <property type="entry name" value="Nucleoid-associated protein YbaB-like domain"/>
    <property type="match status" value="1"/>
</dbReference>
<feature type="compositionally biased region" description="Basic and acidic residues" evidence="1">
    <location>
        <begin position="130"/>
        <end position="151"/>
    </location>
</feature>
<dbReference type="Proteomes" id="UP000503540">
    <property type="component" value="Chromosome"/>
</dbReference>
<reference evidence="2 3" key="1">
    <citation type="journal article" date="2019" name="ACS Chem. Biol.">
        <title>Identification and Mobilization of a Cryptic Antibiotic Biosynthesis Gene Locus from a Human-Pathogenic Nocardia Isolate.</title>
        <authorList>
            <person name="Herisse M."/>
            <person name="Ishida K."/>
            <person name="Porter J.L."/>
            <person name="Howden B."/>
            <person name="Hertweck C."/>
            <person name="Stinear T.P."/>
            <person name="Pidot S.J."/>
        </authorList>
    </citation>
    <scope>NUCLEOTIDE SEQUENCE [LARGE SCALE GENOMIC DNA]</scope>
    <source>
        <strain evidence="2 3">AUSMDU00012717</strain>
    </source>
</reference>
<name>A0A6G9YFM9_9NOCA</name>
<evidence type="ECO:0000313" key="2">
    <source>
        <dbReference type="EMBL" id="QIS12029.1"/>
    </source>
</evidence>
<accession>A0A6G9YFM9</accession>
<gene>
    <name evidence="2" type="ORF">F5544_20830</name>
</gene>
<dbReference type="EMBL" id="CP046172">
    <property type="protein sequence ID" value="QIS12029.1"/>
    <property type="molecule type" value="Genomic_DNA"/>
</dbReference>
<dbReference type="InterPro" id="IPR036894">
    <property type="entry name" value="YbaB-like_sf"/>
</dbReference>
<dbReference type="InterPro" id="IPR004401">
    <property type="entry name" value="YbaB/EbfC"/>
</dbReference>
<organism evidence="2 3">
    <name type="scientific">Nocardia arthritidis</name>
    <dbReference type="NCBI Taxonomy" id="228602"/>
    <lineage>
        <taxon>Bacteria</taxon>
        <taxon>Bacillati</taxon>
        <taxon>Actinomycetota</taxon>
        <taxon>Actinomycetes</taxon>
        <taxon>Mycobacteriales</taxon>
        <taxon>Nocardiaceae</taxon>
        <taxon>Nocardia</taxon>
    </lineage>
</organism>
<dbReference type="SUPFAM" id="SSF82607">
    <property type="entry name" value="YbaB-like"/>
    <property type="match status" value="1"/>
</dbReference>
<dbReference type="Pfam" id="PF02575">
    <property type="entry name" value="YbaB_DNA_bd"/>
    <property type="match status" value="1"/>
</dbReference>
<sequence>MAVSFEDPGQAADQLANWAEDLQRKAQRYQGLHGRMAGLTVTETSDDNRVTVTVDNTGVPTDIRLAEQTRGMDPSAVAAELMSCLRKAQATLRREVTSMVQDTVGDDDAGAAIINQYAERFPNPEEAQEDSDKPKGPVDEDEYYRRDSWLQ</sequence>
<keyword evidence="3" id="KW-1185">Reference proteome</keyword>
<dbReference type="AlphaFoldDB" id="A0A6G9YFM9"/>
<dbReference type="KEGG" id="nah:F5544_20830"/>
<evidence type="ECO:0000256" key="1">
    <source>
        <dbReference type="SAM" id="MobiDB-lite"/>
    </source>
</evidence>